<evidence type="ECO:0000256" key="5">
    <source>
        <dbReference type="ARBA" id="ARBA00022737"/>
    </source>
</evidence>
<comment type="similarity">
    <text evidence="3">Belongs to the peptidase M10B family.</text>
</comment>
<evidence type="ECO:0000313" key="10">
    <source>
        <dbReference type="Proteomes" id="UP001277967"/>
    </source>
</evidence>
<keyword evidence="10" id="KW-1185">Reference proteome</keyword>
<keyword evidence="5" id="KW-0677">Repeat</keyword>
<dbReference type="InterPro" id="IPR006026">
    <property type="entry name" value="Peptidase_Metallo"/>
</dbReference>
<name>A0ABU5FI80_9PSED</name>
<protein>
    <submittedName>
        <fullName evidence="9">M10 family metallopeptidase C-terminal domain-containing protein</fullName>
    </submittedName>
</protein>
<feature type="compositionally biased region" description="Polar residues" evidence="7">
    <location>
        <begin position="18"/>
        <end position="38"/>
    </location>
</feature>
<dbReference type="SMART" id="SM00235">
    <property type="entry name" value="ZnMc"/>
    <property type="match status" value="1"/>
</dbReference>
<dbReference type="SUPFAM" id="SSF55486">
    <property type="entry name" value="Metalloproteases ('zincins'), catalytic domain"/>
    <property type="match status" value="1"/>
</dbReference>
<evidence type="ECO:0000256" key="6">
    <source>
        <dbReference type="ARBA" id="ARBA00022837"/>
    </source>
</evidence>
<feature type="region of interest" description="Disordered" evidence="7">
    <location>
        <begin position="435"/>
        <end position="516"/>
    </location>
</feature>
<dbReference type="InterPro" id="IPR001506">
    <property type="entry name" value="Peptidase_M12A"/>
</dbReference>
<dbReference type="Gene3D" id="2.150.10.10">
    <property type="entry name" value="Serralysin-like metalloprotease, C-terminal"/>
    <property type="match status" value="2"/>
</dbReference>
<feature type="compositionally biased region" description="Polar residues" evidence="7">
    <location>
        <begin position="494"/>
        <end position="516"/>
    </location>
</feature>
<evidence type="ECO:0000256" key="4">
    <source>
        <dbReference type="ARBA" id="ARBA00022525"/>
    </source>
</evidence>
<dbReference type="InterPro" id="IPR011049">
    <property type="entry name" value="Serralysin-like_metalloprot_C"/>
</dbReference>
<dbReference type="PRINTS" id="PR00313">
    <property type="entry name" value="CABNDNGRPT"/>
</dbReference>
<feature type="domain" description="Peptidase metallopeptidase" evidence="8">
    <location>
        <begin position="54"/>
        <end position="222"/>
    </location>
</feature>
<dbReference type="RefSeq" id="WP_320747837.1">
    <property type="nucleotide sequence ID" value="NZ_JAXGGE010000001.1"/>
</dbReference>
<dbReference type="PANTHER" id="PTHR48148">
    <property type="entry name" value="KERATINOCYTE PROLINE-RICH PROTEIN"/>
    <property type="match status" value="1"/>
</dbReference>
<dbReference type="PANTHER" id="PTHR48148:SF3">
    <property type="entry name" value="KERATINOCYTE PROLINE-RICH PROTEIN"/>
    <property type="match status" value="1"/>
</dbReference>
<comment type="caution">
    <text evidence="9">The sequence shown here is derived from an EMBL/GenBank/DDBJ whole genome shotgun (WGS) entry which is preliminary data.</text>
</comment>
<evidence type="ECO:0000256" key="7">
    <source>
        <dbReference type="SAM" id="MobiDB-lite"/>
    </source>
</evidence>
<evidence type="ECO:0000313" key="9">
    <source>
        <dbReference type="EMBL" id="MDY4301341.1"/>
    </source>
</evidence>
<dbReference type="InterPro" id="IPR013858">
    <property type="entry name" value="Peptidase_M10B_C"/>
</dbReference>
<comment type="subcellular location">
    <subcellularLocation>
        <location evidence="2">Secreted</location>
    </subcellularLocation>
</comment>
<evidence type="ECO:0000256" key="3">
    <source>
        <dbReference type="ARBA" id="ARBA00009490"/>
    </source>
</evidence>
<feature type="compositionally biased region" description="Polar residues" evidence="7">
    <location>
        <begin position="1"/>
        <end position="11"/>
    </location>
</feature>
<keyword evidence="6" id="KW-0106">Calcium</keyword>
<evidence type="ECO:0000259" key="8">
    <source>
        <dbReference type="SMART" id="SM00235"/>
    </source>
</evidence>
<feature type="region of interest" description="Disordered" evidence="7">
    <location>
        <begin position="1"/>
        <end position="53"/>
    </location>
</feature>
<sequence length="710" mass="75873">MSAITPASSNFLAHHSQHSAPPTQLQSTANNSPTSSLSDKVAKNLTRNNYRIKDKNNDGKIDISYKFFNPNDPDTNWLKKGGALEFSEARKKAFKSSMQAWEDVVKVKFTEHAKNTDASFVLHGNPGVGGYAVYPNDQGSQNIGIGIGDSRFPSHSAMVHELGHSLGLQHPEGRYPENNKTHTAMSYDTHWYRPTNTRVFVSDSSSTPMMHDIEAIQRIYEPNYDTRKGDTTYGFNSNSERDYYSLKSADDLIAFCVWDGGGNDTLDFSGYKQNQRINLNAQALSSVGGRYGNVSIAKGVVVENAIGGSGNDVLIGNQANNHITGGAGADNLTGGGGADTFVYSKASDSTASKPDTITDFTSGVDKIDLVNVLKEAGIRQPSIVNKLTGRKGELVLAYDDATKLYKLTLDVGAGNTSAFTILSTHPIKSEDLITSADTAPTPQPKPEPTPAPEPQPTPRPAPAPEPKPKPKPVPKPAPEPKPEPRPKPAPQPESSPTDTVYGFNSNSGKAGTSLTSPCDKPHFTVADEAGNDTFDFSAFCQDQRIDLTPGASSDIGGLKGNVSIATDTVIENAIGGNGADRMTGNSADNVLVGAAGADKLMGNGGFNTFKYRAATDSLRDSADLLVDFTTGKDTIDLSEMSAKEGVTLNYVSQYSGRAGDTILVRNPATNRYFLGIDLTGDRKTDFLIKSTRPISSEDVIGLNLPVGTYL</sequence>
<gene>
    <name evidence="9" type="ORF">SO486_15270</name>
</gene>
<dbReference type="SUPFAM" id="SSF51120">
    <property type="entry name" value="beta-Roll"/>
    <property type="match status" value="2"/>
</dbReference>
<dbReference type="EMBL" id="JAXGGE010000001">
    <property type="protein sequence ID" value="MDY4301341.1"/>
    <property type="molecule type" value="Genomic_DNA"/>
</dbReference>
<dbReference type="InterPro" id="IPR024079">
    <property type="entry name" value="MetalloPept_cat_dom_sf"/>
</dbReference>
<dbReference type="Pfam" id="PF01400">
    <property type="entry name" value="Astacin"/>
    <property type="match status" value="1"/>
</dbReference>
<dbReference type="Pfam" id="PF08548">
    <property type="entry name" value="Peptidase_M10_C"/>
    <property type="match status" value="2"/>
</dbReference>
<proteinExistence type="inferred from homology"/>
<dbReference type="Pfam" id="PF00353">
    <property type="entry name" value="HemolysinCabind"/>
    <property type="match status" value="2"/>
</dbReference>
<comment type="cofactor">
    <cofactor evidence="1">
        <name>Ca(2+)</name>
        <dbReference type="ChEBI" id="CHEBI:29108"/>
    </cofactor>
</comment>
<reference evidence="9 10" key="1">
    <citation type="submission" date="2023-11" db="EMBL/GenBank/DDBJ databases">
        <title>Genome sequence of Pseudomonas salmasensis Strain SLU99.</title>
        <authorList>
            <person name="Ghadamgahi F."/>
            <person name="Kalyandurg P.B."/>
            <person name="Catara V."/>
            <person name="Vetukuri R."/>
            <person name="Ghosh S."/>
        </authorList>
    </citation>
    <scope>NUCLEOTIDE SEQUENCE [LARGE SCALE GENOMIC DNA]</scope>
    <source>
        <strain evidence="9 10">SLU99</strain>
    </source>
</reference>
<feature type="compositionally biased region" description="Pro residues" evidence="7">
    <location>
        <begin position="441"/>
        <end position="477"/>
    </location>
</feature>
<dbReference type="Gene3D" id="3.40.390.10">
    <property type="entry name" value="Collagenase (Catalytic Domain)"/>
    <property type="match status" value="1"/>
</dbReference>
<keyword evidence="4" id="KW-0964">Secreted</keyword>
<evidence type="ECO:0000256" key="1">
    <source>
        <dbReference type="ARBA" id="ARBA00001913"/>
    </source>
</evidence>
<dbReference type="InterPro" id="IPR001343">
    <property type="entry name" value="Hemolysn_Ca-bd"/>
</dbReference>
<dbReference type="Proteomes" id="UP001277967">
    <property type="component" value="Unassembled WGS sequence"/>
</dbReference>
<evidence type="ECO:0000256" key="2">
    <source>
        <dbReference type="ARBA" id="ARBA00004613"/>
    </source>
</evidence>
<accession>A0ABU5FI80</accession>
<organism evidence="9 10">
    <name type="scientific">Pseudomonas salmasensis</name>
    <dbReference type="NCBI Taxonomy" id="2745514"/>
    <lineage>
        <taxon>Bacteria</taxon>
        <taxon>Pseudomonadati</taxon>
        <taxon>Pseudomonadota</taxon>
        <taxon>Gammaproteobacteria</taxon>
        <taxon>Pseudomonadales</taxon>
        <taxon>Pseudomonadaceae</taxon>
        <taxon>Pseudomonas</taxon>
    </lineage>
</organism>